<keyword evidence="1" id="KW-1015">Disulfide bond</keyword>
<dbReference type="GO" id="GO:0006508">
    <property type="term" value="P:proteolysis"/>
    <property type="evidence" value="ECO:0007669"/>
    <property type="project" value="InterPro"/>
</dbReference>
<dbReference type="CDD" id="cd00190">
    <property type="entry name" value="Tryp_SPc"/>
    <property type="match status" value="1"/>
</dbReference>
<accession>B4NY92</accession>
<proteinExistence type="inferred from homology"/>
<dbReference type="AlphaFoldDB" id="B4NY92"/>
<evidence type="ECO:0000313" key="7">
    <source>
        <dbReference type="Proteomes" id="UP000002282"/>
    </source>
</evidence>
<dbReference type="InterPro" id="IPR051487">
    <property type="entry name" value="Ser/Thr_Proteases_Immune/Dev"/>
</dbReference>
<keyword evidence="7" id="KW-1185">Reference proteome</keyword>
<sequence length="527" mass="58835">MATSLVIISRPSALSQQTVDLMYGIILIVCLILLAGHVQSQDQELYQNCGGSWDHHCVPRHLCKFQLDFRSTISYRNLGCVSTAICCPRNLTISAPTFVQFQPMNNPECGFINPNGVTFSFSQETIFAQEAEIPWMVALLDATTREYVAGGALIAPHTVITVKQKIENMNANQLVVRAGEWDFDTNTEQLPHVDVPIRSIVRHPGFNISTGANNVALVFLVRSVEKSRHINPVCLPTAPKNFDFSRCIFTGWGKKSFDDSTYINVMKKVELPVVPNRLCQQKLQRFYGDDFVVDNSLMCAGGEPGKDACFGDGGSPLACPMKNDPQRYELAGIVNFGINCGLPDVPGVYTNVASVIQWILTETGNAPQPEKREDVPYANTLAGENSQLNLWKQPNYERNFPNIATNGWQIQEANPELAYGNSNSKNQPITYYPVTEGERPLNLLKQTNYRRDLPNIATNGWQIQEANPELAYGNSNSKSHSFTEMEKPNYNEVPGNDQQIVKPPQQDNDSDDFNSVNHSKMVYEYIP</sequence>
<keyword evidence="4" id="KW-0472">Membrane</keyword>
<evidence type="ECO:0000256" key="4">
    <source>
        <dbReference type="SAM" id="Phobius"/>
    </source>
</evidence>
<feature type="domain" description="Peptidase S1" evidence="5">
    <location>
        <begin position="113"/>
        <end position="364"/>
    </location>
</feature>
<dbReference type="EMBL" id="CM000157">
    <property type="protein sequence ID" value="EDW89728.2"/>
    <property type="molecule type" value="Genomic_DNA"/>
</dbReference>
<dbReference type="Proteomes" id="UP000002282">
    <property type="component" value="Chromosome 2L"/>
</dbReference>
<dbReference type="FunFam" id="2.40.10.10:FF:000002">
    <property type="entry name" value="Transmembrane protease serine"/>
    <property type="match status" value="1"/>
</dbReference>
<keyword evidence="6" id="KW-0378">Hydrolase</keyword>
<evidence type="ECO:0000256" key="2">
    <source>
        <dbReference type="ARBA" id="ARBA00024195"/>
    </source>
</evidence>
<evidence type="ECO:0000256" key="3">
    <source>
        <dbReference type="SAM" id="MobiDB-lite"/>
    </source>
</evidence>
<dbReference type="InterPro" id="IPR009003">
    <property type="entry name" value="Peptidase_S1_PA"/>
</dbReference>
<dbReference type="PANTHER" id="PTHR24256">
    <property type="entry name" value="TRYPTASE-RELATED"/>
    <property type="match status" value="1"/>
</dbReference>
<dbReference type="SMART" id="SM00020">
    <property type="entry name" value="Tryp_SPc"/>
    <property type="match status" value="1"/>
</dbReference>
<protein>
    <recommendedName>
        <fullName evidence="5">Peptidase S1 domain-containing protein</fullName>
    </recommendedName>
</protein>
<dbReference type="MEROPS" id="S01.960"/>
<dbReference type="Gene3D" id="2.40.10.10">
    <property type="entry name" value="Trypsin-like serine proteases"/>
    <property type="match status" value="1"/>
</dbReference>
<dbReference type="HOGENOM" id="CLU_006842_0_3_1"/>
<dbReference type="SMR" id="B4NY92"/>
<dbReference type="OrthoDB" id="5949700at2759"/>
<dbReference type="PROSITE" id="PS50240">
    <property type="entry name" value="TRYPSIN_DOM"/>
    <property type="match status" value="1"/>
</dbReference>
<keyword evidence="4" id="KW-1133">Transmembrane helix</keyword>
<organism evidence="6 7">
    <name type="scientific">Drosophila yakuba</name>
    <name type="common">Fruit fly</name>
    <dbReference type="NCBI Taxonomy" id="7245"/>
    <lineage>
        <taxon>Eukaryota</taxon>
        <taxon>Metazoa</taxon>
        <taxon>Ecdysozoa</taxon>
        <taxon>Arthropoda</taxon>
        <taxon>Hexapoda</taxon>
        <taxon>Insecta</taxon>
        <taxon>Pterygota</taxon>
        <taxon>Neoptera</taxon>
        <taxon>Endopterygota</taxon>
        <taxon>Diptera</taxon>
        <taxon>Brachycera</taxon>
        <taxon>Muscomorpha</taxon>
        <taxon>Ephydroidea</taxon>
        <taxon>Drosophilidae</taxon>
        <taxon>Drosophila</taxon>
        <taxon>Sophophora</taxon>
    </lineage>
</organism>
<dbReference type="GO" id="GO:0004252">
    <property type="term" value="F:serine-type endopeptidase activity"/>
    <property type="evidence" value="ECO:0007669"/>
    <property type="project" value="InterPro"/>
</dbReference>
<dbReference type="Pfam" id="PF00089">
    <property type="entry name" value="Trypsin"/>
    <property type="match status" value="1"/>
</dbReference>
<evidence type="ECO:0000313" key="6">
    <source>
        <dbReference type="EMBL" id="EDW89728.2"/>
    </source>
</evidence>
<evidence type="ECO:0000259" key="5">
    <source>
        <dbReference type="PROSITE" id="PS50240"/>
    </source>
</evidence>
<dbReference type="SUPFAM" id="SSF50494">
    <property type="entry name" value="Trypsin-like serine proteases"/>
    <property type="match status" value="1"/>
</dbReference>
<feature type="transmembrane region" description="Helical" evidence="4">
    <location>
        <begin position="21"/>
        <end position="38"/>
    </location>
</feature>
<dbReference type="KEGG" id="dya:Dyak_GE21100"/>
<dbReference type="eggNOG" id="KOG3627">
    <property type="taxonomic scope" value="Eukaryota"/>
</dbReference>
<evidence type="ECO:0000256" key="1">
    <source>
        <dbReference type="ARBA" id="ARBA00023157"/>
    </source>
</evidence>
<comment type="similarity">
    <text evidence="2">Belongs to the peptidase S1 family. CLIP subfamily.</text>
</comment>
<reference evidence="6 7" key="1">
    <citation type="journal article" date="2007" name="Nature">
        <title>Evolution of genes and genomes on the Drosophila phylogeny.</title>
        <authorList>
            <consortium name="Drosophila 12 Genomes Consortium"/>
            <person name="Clark A.G."/>
            <person name="Eisen M.B."/>
            <person name="Smith D.R."/>
            <person name="Bergman C.M."/>
            <person name="Oliver B."/>
            <person name="Markow T.A."/>
            <person name="Kaufman T.C."/>
            <person name="Kellis M."/>
            <person name="Gelbart W."/>
            <person name="Iyer V.N."/>
            <person name="Pollard D.A."/>
            <person name="Sackton T.B."/>
            <person name="Larracuente A.M."/>
            <person name="Singh N.D."/>
            <person name="Abad J.P."/>
            <person name="Abt D.N."/>
            <person name="Adryan B."/>
            <person name="Aguade M."/>
            <person name="Akashi H."/>
            <person name="Anderson W.W."/>
            <person name="Aquadro C.F."/>
            <person name="Ardell D.H."/>
            <person name="Arguello R."/>
            <person name="Artieri C.G."/>
            <person name="Barbash D.A."/>
            <person name="Barker D."/>
            <person name="Barsanti P."/>
            <person name="Batterham P."/>
            <person name="Batzoglou S."/>
            <person name="Begun D."/>
            <person name="Bhutkar A."/>
            <person name="Blanco E."/>
            <person name="Bosak S.A."/>
            <person name="Bradley R.K."/>
            <person name="Brand A.D."/>
            <person name="Brent M.R."/>
            <person name="Brooks A.N."/>
            <person name="Brown R.H."/>
            <person name="Butlin R.K."/>
            <person name="Caggese C."/>
            <person name="Calvi B.R."/>
            <person name="Bernardo de Carvalho A."/>
            <person name="Caspi A."/>
            <person name="Castrezana S."/>
            <person name="Celniker S.E."/>
            <person name="Chang J.L."/>
            <person name="Chapple C."/>
            <person name="Chatterji S."/>
            <person name="Chinwalla A."/>
            <person name="Civetta A."/>
            <person name="Clifton S.W."/>
            <person name="Comeron J.M."/>
            <person name="Costello J.C."/>
            <person name="Coyne J.A."/>
            <person name="Daub J."/>
            <person name="David R.G."/>
            <person name="Delcher A.L."/>
            <person name="Delehaunty K."/>
            <person name="Do C.B."/>
            <person name="Ebling H."/>
            <person name="Edwards K."/>
            <person name="Eickbush T."/>
            <person name="Evans J.D."/>
            <person name="Filipski A."/>
            <person name="Findeiss S."/>
            <person name="Freyhult E."/>
            <person name="Fulton L."/>
            <person name="Fulton R."/>
            <person name="Garcia A.C."/>
            <person name="Gardiner A."/>
            <person name="Garfield D.A."/>
            <person name="Garvin B.E."/>
            <person name="Gibson G."/>
            <person name="Gilbert D."/>
            <person name="Gnerre S."/>
            <person name="Godfrey J."/>
            <person name="Good R."/>
            <person name="Gotea V."/>
            <person name="Gravely B."/>
            <person name="Greenberg A.J."/>
            <person name="Griffiths-Jones S."/>
            <person name="Gross S."/>
            <person name="Guigo R."/>
            <person name="Gustafson E.A."/>
            <person name="Haerty W."/>
            <person name="Hahn M.W."/>
            <person name="Halligan D.L."/>
            <person name="Halpern A.L."/>
            <person name="Halter G.M."/>
            <person name="Han M.V."/>
            <person name="Heger A."/>
            <person name="Hillier L."/>
            <person name="Hinrichs A.S."/>
            <person name="Holmes I."/>
            <person name="Hoskins R.A."/>
            <person name="Hubisz M.J."/>
            <person name="Hultmark D."/>
            <person name="Huntley M.A."/>
            <person name="Jaffe D.B."/>
            <person name="Jagadeeshan S."/>
            <person name="Jeck W.R."/>
            <person name="Johnson J."/>
            <person name="Jones C.D."/>
            <person name="Jordan W.C."/>
            <person name="Karpen G.H."/>
            <person name="Kataoka E."/>
            <person name="Keightley P.D."/>
            <person name="Kheradpour P."/>
            <person name="Kirkness E.F."/>
            <person name="Koerich L.B."/>
            <person name="Kristiansen K."/>
            <person name="Kudrna D."/>
            <person name="Kulathinal R.J."/>
            <person name="Kumar S."/>
            <person name="Kwok R."/>
            <person name="Lander E."/>
            <person name="Langley C.H."/>
            <person name="Lapoint R."/>
            <person name="Lazzaro B.P."/>
            <person name="Lee S.J."/>
            <person name="Levesque L."/>
            <person name="Li R."/>
            <person name="Lin C.F."/>
            <person name="Lin M.F."/>
            <person name="Lindblad-Toh K."/>
            <person name="Llopart A."/>
            <person name="Long M."/>
            <person name="Low L."/>
            <person name="Lozovsky E."/>
            <person name="Lu J."/>
            <person name="Luo M."/>
            <person name="Machado C.A."/>
            <person name="Makalowski W."/>
            <person name="Marzo M."/>
            <person name="Matsuda M."/>
            <person name="Matzkin L."/>
            <person name="McAllister B."/>
            <person name="McBride C.S."/>
            <person name="McKernan B."/>
            <person name="McKernan K."/>
            <person name="Mendez-Lago M."/>
            <person name="Minx P."/>
            <person name="Mollenhauer M.U."/>
            <person name="Montooth K."/>
            <person name="Mount S.M."/>
            <person name="Mu X."/>
            <person name="Myers E."/>
            <person name="Negre B."/>
            <person name="Newfeld S."/>
            <person name="Nielsen R."/>
            <person name="Noor M.A."/>
            <person name="O'Grady P."/>
            <person name="Pachter L."/>
            <person name="Papaceit M."/>
            <person name="Parisi M.J."/>
            <person name="Parisi M."/>
            <person name="Parts L."/>
            <person name="Pedersen J.S."/>
            <person name="Pesole G."/>
            <person name="Phillippy A.M."/>
            <person name="Ponting C.P."/>
            <person name="Pop M."/>
            <person name="Porcelli D."/>
            <person name="Powell J.R."/>
            <person name="Prohaska S."/>
            <person name="Pruitt K."/>
            <person name="Puig M."/>
            <person name="Quesneville H."/>
            <person name="Ram K.R."/>
            <person name="Rand D."/>
            <person name="Rasmussen M.D."/>
            <person name="Reed L.K."/>
            <person name="Reenan R."/>
            <person name="Reily A."/>
            <person name="Remington K.A."/>
            <person name="Rieger T.T."/>
            <person name="Ritchie M.G."/>
            <person name="Robin C."/>
            <person name="Rogers Y.H."/>
            <person name="Rohde C."/>
            <person name="Rozas J."/>
            <person name="Rubenfield M.J."/>
            <person name="Ruiz A."/>
            <person name="Russo S."/>
            <person name="Salzberg S.L."/>
            <person name="Sanchez-Gracia A."/>
            <person name="Saranga D.J."/>
            <person name="Sato H."/>
            <person name="Schaeffer S.W."/>
            <person name="Schatz M.C."/>
            <person name="Schlenke T."/>
            <person name="Schwartz R."/>
            <person name="Segarra C."/>
            <person name="Singh R.S."/>
            <person name="Sirot L."/>
            <person name="Sirota M."/>
            <person name="Sisneros N.B."/>
            <person name="Smith C.D."/>
            <person name="Smith T.F."/>
            <person name="Spieth J."/>
            <person name="Stage D.E."/>
            <person name="Stark A."/>
            <person name="Stephan W."/>
            <person name="Strausberg R.L."/>
            <person name="Strempel S."/>
            <person name="Sturgill D."/>
            <person name="Sutton G."/>
            <person name="Sutton G.G."/>
            <person name="Tao W."/>
            <person name="Teichmann S."/>
            <person name="Tobari Y.N."/>
            <person name="Tomimura Y."/>
            <person name="Tsolas J.M."/>
            <person name="Valente V.L."/>
            <person name="Venter E."/>
            <person name="Venter J.C."/>
            <person name="Vicario S."/>
            <person name="Vieira F.G."/>
            <person name="Vilella A.J."/>
            <person name="Villasante A."/>
            <person name="Walenz B."/>
            <person name="Wang J."/>
            <person name="Wasserman M."/>
            <person name="Watts T."/>
            <person name="Wilson D."/>
            <person name="Wilson R.K."/>
            <person name="Wing R.A."/>
            <person name="Wolfner M.F."/>
            <person name="Wong A."/>
            <person name="Wong G.K."/>
            <person name="Wu C.I."/>
            <person name="Wu G."/>
            <person name="Yamamoto D."/>
            <person name="Yang H.P."/>
            <person name="Yang S.P."/>
            <person name="Yorke J.A."/>
            <person name="Yoshida K."/>
            <person name="Zdobnov E."/>
            <person name="Zhang P."/>
            <person name="Zhang Y."/>
            <person name="Zimin A.V."/>
            <person name="Baldwin J."/>
            <person name="Abdouelleil A."/>
            <person name="Abdulkadir J."/>
            <person name="Abebe A."/>
            <person name="Abera B."/>
            <person name="Abreu J."/>
            <person name="Acer S.C."/>
            <person name="Aftuck L."/>
            <person name="Alexander A."/>
            <person name="An P."/>
            <person name="Anderson E."/>
            <person name="Anderson S."/>
            <person name="Arachi H."/>
            <person name="Azer M."/>
            <person name="Bachantsang P."/>
            <person name="Barry A."/>
            <person name="Bayul T."/>
            <person name="Berlin A."/>
            <person name="Bessette D."/>
            <person name="Bloom T."/>
            <person name="Blye J."/>
            <person name="Boguslavskiy L."/>
            <person name="Bonnet C."/>
            <person name="Boukhgalter B."/>
            <person name="Bourzgui I."/>
            <person name="Brown A."/>
            <person name="Cahill P."/>
            <person name="Channer S."/>
            <person name="Cheshatsang Y."/>
            <person name="Chuda L."/>
            <person name="Citroen M."/>
            <person name="Collymore A."/>
            <person name="Cooke P."/>
            <person name="Costello M."/>
            <person name="D'Aco K."/>
            <person name="Daza R."/>
            <person name="De Haan G."/>
            <person name="DeGray S."/>
            <person name="DeMaso C."/>
            <person name="Dhargay N."/>
            <person name="Dooley K."/>
            <person name="Dooley E."/>
            <person name="Doricent M."/>
            <person name="Dorje P."/>
            <person name="Dorjee K."/>
            <person name="Dupes A."/>
            <person name="Elong R."/>
            <person name="Falk J."/>
            <person name="Farina A."/>
            <person name="Faro S."/>
            <person name="Ferguson D."/>
            <person name="Fisher S."/>
            <person name="Foley C.D."/>
            <person name="Franke A."/>
            <person name="Friedrich D."/>
            <person name="Gadbois L."/>
            <person name="Gearin G."/>
            <person name="Gearin C.R."/>
            <person name="Giannoukos G."/>
            <person name="Goode T."/>
            <person name="Graham J."/>
            <person name="Grandbois E."/>
            <person name="Grewal S."/>
            <person name="Gyaltsen K."/>
            <person name="Hafez N."/>
            <person name="Hagos B."/>
            <person name="Hall J."/>
            <person name="Henson C."/>
            <person name="Hollinger A."/>
            <person name="Honan T."/>
            <person name="Huard M.D."/>
            <person name="Hughes L."/>
            <person name="Hurhula B."/>
            <person name="Husby M.E."/>
            <person name="Kamat A."/>
            <person name="Kanga B."/>
            <person name="Kashin S."/>
            <person name="Khazanovich D."/>
            <person name="Kisner P."/>
            <person name="Lance K."/>
            <person name="Lara M."/>
            <person name="Lee W."/>
            <person name="Lennon N."/>
            <person name="Letendre F."/>
            <person name="LeVine R."/>
            <person name="Lipovsky A."/>
            <person name="Liu X."/>
            <person name="Liu J."/>
            <person name="Liu S."/>
            <person name="Lokyitsang T."/>
            <person name="Lokyitsang Y."/>
            <person name="Lubonja R."/>
            <person name="Lui A."/>
            <person name="MacDonald P."/>
            <person name="Magnisalis V."/>
            <person name="Maru K."/>
            <person name="Matthews C."/>
            <person name="McCusker W."/>
            <person name="McDonough S."/>
            <person name="Mehta T."/>
            <person name="Meldrim J."/>
            <person name="Meneus L."/>
            <person name="Mihai O."/>
            <person name="Mihalev A."/>
            <person name="Mihova T."/>
            <person name="Mittelman R."/>
            <person name="Mlenga V."/>
            <person name="Montmayeur A."/>
            <person name="Mulrain L."/>
            <person name="Navidi A."/>
            <person name="Naylor J."/>
            <person name="Negash T."/>
            <person name="Nguyen T."/>
            <person name="Nguyen N."/>
            <person name="Nicol R."/>
            <person name="Norbu C."/>
            <person name="Norbu N."/>
            <person name="Novod N."/>
            <person name="O'Neill B."/>
            <person name="Osman S."/>
            <person name="Markiewicz E."/>
            <person name="Oyono O.L."/>
            <person name="Patti C."/>
            <person name="Phunkhang P."/>
            <person name="Pierre F."/>
            <person name="Priest M."/>
            <person name="Raghuraman S."/>
            <person name="Rege F."/>
            <person name="Reyes R."/>
            <person name="Rise C."/>
            <person name="Rogov P."/>
            <person name="Ross K."/>
            <person name="Ryan E."/>
            <person name="Settipalli S."/>
            <person name="Shea T."/>
            <person name="Sherpa N."/>
            <person name="Shi L."/>
            <person name="Shih D."/>
            <person name="Sparrow T."/>
            <person name="Spaulding J."/>
            <person name="Stalker J."/>
            <person name="Stange-Thomann N."/>
            <person name="Stavropoulos S."/>
            <person name="Stone C."/>
            <person name="Strader C."/>
            <person name="Tesfaye S."/>
            <person name="Thomson T."/>
            <person name="Thoulutsang Y."/>
            <person name="Thoulutsang D."/>
            <person name="Topham K."/>
            <person name="Topping I."/>
            <person name="Tsamla T."/>
            <person name="Vassiliev H."/>
            <person name="Vo A."/>
            <person name="Wangchuk T."/>
            <person name="Wangdi T."/>
            <person name="Weiand M."/>
            <person name="Wilkinson J."/>
            <person name="Wilson A."/>
            <person name="Yadav S."/>
            <person name="Young G."/>
            <person name="Yu Q."/>
            <person name="Zembek L."/>
            <person name="Zhong D."/>
            <person name="Zimmer A."/>
            <person name="Zwirko Z."/>
            <person name="Jaffe D.B."/>
            <person name="Alvarez P."/>
            <person name="Brockman W."/>
            <person name="Butler J."/>
            <person name="Chin C."/>
            <person name="Gnerre S."/>
            <person name="Grabherr M."/>
            <person name="Kleber M."/>
            <person name="Mauceli E."/>
            <person name="MacCallum I."/>
        </authorList>
    </citation>
    <scope>NUCLEOTIDE SEQUENCE [LARGE SCALE GENOMIC DNA]</scope>
    <source>
        <strain evidence="7">Tai18E2 / Tucson 14021-0261.01</strain>
    </source>
</reference>
<reference evidence="6 7" key="2">
    <citation type="journal article" date="2007" name="PLoS Biol.">
        <title>Principles of genome evolution in the Drosophila melanogaster species group.</title>
        <authorList>
            <person name="Ranz J.M."/>
            <person name="Maurin D."/>
            <person name="Chan Y.S."/>
            <person name="von Grotthuss M."/>
            <person name="Hillier L.W."/>
            <person name="Roote J."/>
            <person name="Ashburner M."/>
            <person name="Bergman C.M."/>
        </authorList>
    </citation>
    <scope>NUCLEOTIDE SEQUENCE [LARGE SCALE GENOMIC DNA]</scope>
    <source>
        <strain evidence="7">Tai18E2 / Tucson 14021-0261.01</strain>
    </source>
</reference>
<name>B4NY92_DROYA</name>
<dbReference type="InterPro" id="IPR001254">
    <property type="entry name" value="Trypsin_dom"/>
</dbReference>
<dbReference type="InterPro" id="IPR043504">
    <property type="entry name" value="Peptidase_S1_PA_chymotrypsin"/>
</dbReference>
<gene>
    <name evidence="6" type="primary">Dyak\GE21100</name>
    <name evidence="6" type="synonym">dyak_GLEANR_489</name>
    <name evidence="6" type="synonym">GE21100</name>
    <name evidence="6" type="ORF">Dyak_GE21100</name>
</gene>
<keyword evidence="4" id="KW-0812">Transmembrane</keyword>
<feature type="region of interest" description="Disordered" evidence="3">
    <location>
        <begin position="471"/>
        <end position="519"/>
    </location>
</feature>